<protein>
    <submittedName>
        <fullName evidence="1">DUF3990 domain-containing protein</fullName>
    </submittedName>
</protein>
<dbReference type="EMBL" id="JACRTJ010000010">
    <property type="protein sequence ID" value="MBC8598414.1"/>
    <property type="molecule type" value="Genomic_DNA"/>
</dbReference>
<dbReference type="Proteomes" id="UP000647491">
    <property type="component" value="Unassembled WGS sequence"/>
</dbReference>
<sequence length="163" mass="19201">MGTWTGGRNVRKEKLVYHGSNAVVQEPRILVNGYYKDFGYGFYCTSLIKQAKRWALTKRGESIVNCYTYVQNGDLNLCIFKEMTEEWLEFVVNCRRDREHRFDIVEGPMADDQIWDYVEDYISGNISKVAFWELVRFKYPTHQIAFCTEEALKTLYFEGSEVL</sequence>
<keyword evidence="2" id="KW-1185">Reference proteome</keyword>
<dbReference type="InterPro" id="IPR025051">
    <property type="entry name" value="DUF3990"/>
</dbReference>
<gene>
    <name evidence="1" type="ORF">H8708_04070</name>
</gene>
<organism evidence="1 2">
    <name type="scientific">Enterocloster hominis</name>
    <name type="common">ex Liu et al. 2021</name>
    <dbReference type="NCBI Taxonomy" id="2763663"/>
    <lineage>
        <taxon>Bacteria</taxon>
        <taxon>Bacillati</taxon>
        <taxon>Bacillota</taxon>
        <taxon>Clostridia</taxon>
        <taxon>Lachnospirales</taxon>
        <taxon>Lachnospiraceae</taxon>
        <taxon>Enterocloster</taxon>
    </lineage>
</organism>
<accession>A0ABR7NQL4</accession>
<name>A0ABR7NQL4_9FIRM</name>
<reference evidence="1 2" key="1">
    <citation type="submission" date="2020-08" db="EMBL/GenBank/DDBJ databases">
        <title>Genome public.</title>
        <authorList>
            <person name="Liu C."/>
            <person name="Sun Q."/>
        </authorList>
    </citation>
    <scope>NUCLEOTIDE SEQUENCE [LARGE SCALE GENOMIC DNA]</scope>
    <source>
        <strain evidence="1 2">BX10</strain>
    </source>
</reference>
<evidence type="ECO:0000313" key="2">
    <source>
        <dbReference type="Proteomes" id="UP000647491"/>
    </source>
</evidence>
<proteinExistence type="predicted"/>
<evidence type="ECO:0000313" key="1">
    <source>
        <dbReference type="EMBL" id="MBC8598414.1"/>
    </source>
</evidence>
<comment type="caution">
    <text evidence="1">The sequence shown here is derived from an EMBL/GenBank/DDBJ whole genome shotgun (WGS) entry which is preliminary data.</text>
</comment>
<dbReference type="Pfam" id="PF13151">
    <property type="entry name" value="DUF3990"/>
    <property type="match status" value="1"/>
</dbReference>